<evidence type="ECO:0000259" key="1">
    <source>
        <dbReference type="Pfam" id="PF22187"/>
    </source>
</evidence>
<comment type="caution">
    <text evidence="2">The sequence shown here is derived from an EMBL/GenBank/DDBJ whole genome shotgun (WGS) entry which is preliminary data.</text>
</comment>
<feature type="domain" description="DUF6946" evidence="1">
    <location>
        <begin position="11"/>
        <end position="210"/>
    </location>
</feature>
<dbReference type="RefSeq" id="WP_114437485.1">
    <property type="nucleotide sequence ID" value="NZ_QPIZ01000018.1"/>
</dbReference>
<evidence type="ECO:0000313" key="3">
    <source>
        <dbReference type="Proteomes" id="UP000252733"/>
    </source>
</evidence>
<organism evidence="2 3">
    <name type="scientific">Marinilabilia salmonicolor</name>
    <dbReference type="NCBI Taxonomy" id="989"/>
    <lineage>
        <taxon>Bacteria</taxon>
        <taxon>Pseudomonadati</taxon>
        <taxon>Bacteroidota</taxon>
        <taxon>Bacteroidia</taxon>
        <taxon>Marinilabiliales</taxon>
        <taxon>Marinilabiliaceae</taxon>
        <taxon>Marinilabilia</taxon>
    </lineage>
</organism>
<keyword evidence="3" id="KW-1185">Reference proteome</keyword>
<dbReference type="Pfam" id="PF22187">
    <property type="entry name" value="DUF6946"/>
    <property type="match status" value="1"/>
</dbReference>
<dbReference type="InterPro" id="IPR054024">
    <property type="entry name" value="DUF6946"/>
</dbReference>
<reference evidence="2 3" key="1">
    <citation type="submission" date="2018-07" db="EMBL/GenBank/DDBJ databases">
        <title>Freshwater and sediment microbial communities from various areas in North America, analyzing microbe dynamics in response to fracking.</title>
        <authorList>
            <person name="Lamendella R."/>
        </authorList>
    </citation>
    <scope>NUCLEOTIDE SEQUENCE [LARGE SCALE GENOMIC DNA]</scope>
    <source>
        <strain evidence="2 3">160A</strain>
    </source>
</reference>
<dbReference type="Proteomes" id="UP000252733">
    <property type="component" value="Unassembled WGS sequence"/>
</dbReference>
<dbReference type="EMBL" id="QPIZ01000018">
    <property type="protein sequence ID" value="RCW31373.1"/>
    <property type="molecule type" value="Genomic_DNA"/>
</dbReference>
<gene>
    <name evidence="2" type="ORF">DFO77_11890</name>
</gene>
<name>A0A368URQ6_9BACT</name>
<accession>A0A368URQ6</accession>
<sequence>MRIEFKGIPVSTLDEWQNTIFIGQKAIHWKKGRSAHALGYFIINKNGESFIKDLLVTTINEEVLLEVAYPEYQVRFDEYGHGREHDLGIYGETQSGRTIFVGVEAKVDETFGDTIQKRYLSEKAKELNEEKTNAPKRIEELLQFNFNQISRSDFDLRYQLLHTTAGTLAADADIHVLLVLVFKTEDYDKIIGKANYEDFLKFVERTGARKIGHNTYSFIRERKSLTVIYKEIKN</sequence>
<evidence type="ECO:0000313" key="2">
    <source>
        <dbReference type="EMBL" id="RCW31373.1"/>
    </source>
</evidence>
<protein>
    <recommendedName>
        <fullName evidence="1">DUF6946 domain-containing protein</fullName>
    </recommendedName>
</protein>
<proteinExistence type="predicted"/>
<dbReference type="AlphaFoldDB" id="A0A368URQ6"/>